<comment type="caution">
    <text evidence="1">The sequence shown here is derived from an EMBL/GenBank/DDBJ whole genome shotgun (WGS) entry which is preliminary data.</text>
</comment>
<keyword evidence="2" id="KW-1185">Reference proteome</keyword>
<evidence type="ECO:0000313" key="1">
    <source>
        <dbReference type="EMBL" id="KAH7933544.1"/>
    </source>
</evidence>
<sequence length="503" mass="53648">MLLYFVTDCNSSECGPNEDRVKGHARRDRFCRPHVTPRDVLTRRRSCVCKRGYVRNSWDECVTVRQCTKCKCRPQKDWNLCASGCPPRCNQPIAQTCRTNCSPGCDCPPGWVLDSKDRTRCVKVQRCSPQCPAHSKYQQCTSSCAPSCVNSVAGRNCITRCYTGSCVCQEGYYEFLQNGAKTCLTKDECSRFIRPETTITGRNEIEYTGGGVRAPTVLFPPDRPGISGHTSTGISRTTGCQTTAGGTGCHLPTIYLRLRQGSAGNRLELEGIARERTTVTGTTSNRPPAVLIETLGTPSVNTGGHGSEVLVRRQEGAATIVSTTPSLPSLLRYPQDTARPGSLGLHTAGTRLESATAITATASPSSSILPLPQLPPSVGGETVTLGVPGPRHDGTYLPGRIGYGLNVAGTRPGGEAAITAMAPPSLGVSSYPLLAPPLGSEPGRLGVTVSNQRGPPTLPTAVGIVGRGLSRPLFDEDLDVGEEEPLPETLKIPPHMQPIPPTL</sequence>
<accession>A0ACB8C3X1</accession>
<evidence type="ECO:0000313" key="2">
    <source>
        <dbReference type="Proteomes" id="UP000821865"/>
    </source>
</evidence>
<gene>
    <name evidence="1" type="ORF">HPB49_013581</name>
</gene>
<dbReference type="Proteomes" id="UP000821865">
    <property type="component" value="Chromosome 9"/>
</dbReference>
<reference evidence="1" key="1">
    <citation type="submission" date="2020-05" db="EMBL/GenBank/DDBJ databases">
        <title>Large-scale comparative analyses of tick genomes elucidate their genetic diversity and vector capacities.</title>
        <authorList>
            <person name="Jia N."/>
            <person name="Wang J."/>
            <person name="Shi W."/>
            <person name="Du L."/>
            <person name="Sun Y."/>
            <person name="Zhan W."/>
            <person name="Jiang J."/>
            <person name="Wang Q."/>
            <person name="Zhang B."/>
            <person name="Ji P."/>
            <person name="Sakyi L.B."/>
            <person name="Cui X."/>
            <person name="Yuan T."/>
            <person name="Jiang B."/>
            <person name="Yang W."/>
            <person name="Lam T.T.-Y."/>
            <person name="Chang Q."/>
            <person name="Ding S."/>
            <person name="Wang X."/>
            <person name="Zhu J."/>
            <person name="Ruan X."/>
            <person name="Zhao L."/>
            <person name="Wei J."/>
            <person name="Que T."/>
            <person name="Du C."/>
            <person name="Cheng J."/>
            <person name="Dai P."/>
            <person name="Han X."/>
            <person name="Huang E."/>
            <person name="Gao Y."/>
            <person name="Liu J."/>
            <person name="Shao H."/>
            <person name="Ye R."/>
            <person name="Li L."/>
            <person name="Wei W."/>
            <person name="Wang X."/>
            <person name="Wang C."/>
            <person name="Yang T."/>
            <person name="Huo Q."/>
            <person name="Li W."/>
            <person name="Guo W."/>
            <person name="Chen H."/>
            <person name="Zhou L."/>
            <person name="Ni X."/>
            <person name="Tian J."/>
            <person name="Zhou Y."/>
            <person name="Sheng Y."/>
            <person name="Liu T."/>
            <person name="Pan Y."/>
            <person name="Xia L."/>
            <person name="Li J."/>
            <person name="Zhao F."/>
            <person name="Cao W."/>
        </authorList>
    </citation>
    <scope>NUCLEOTIDE SEQUENCE</scope>
    <source>
        <strain evidence="1">Dsil-2018</strain>
    </source>
</reference>
<dbReference type="EMBL" id="CM023478">
    <property type="protein sequence ID" value="KAH7933544.1"/>
    <property type="molecule type" value="Genomic_DNA"/>
</dbReference>
<name>A0ACB8C3X1_DERSI</name>
<proteinExistence type="predicted"/>
<protein>
    <submittedName>
        <fullName evidence="1">Uncharacterized protein</fullName>
    </submittedName>
</protein>
<organism evidence="1 2">
    <name type="scientific">Dermacentor silvarum</name>
    <name type="common">Tick</name>
    <dbReference type="NCBI Taxonomy" id="543639"/>
    <lineage>
        <taxon>Eukaryota</taxon>
        <taxon>Metazoa</taxon>
        <taxon>Ecdysozoa</taxon>
        <taxon>Arthropoda</taxon>
        <taxon>Chelicerata</taxon>
        <taxon>Arachnida</taxon>
        <taxon>Acari</taxon>
        <taxon>Parasitiformes</taxon>
        <taxon>Ixodida</taxon>
        <taxon>Ixodoidea</taxon>
        <taxon>Ixodidae</taxon>
        <taxon>Rhipicephalinae</taxon>
        <taxon>Dermacentor</taxon>
    </lineage>
</organism>